<proteinExistence type="inferred from homology"/>
<dbReference type="EMBL" id="QOKZ01000008">
    <property type="protein sequence ID" value="RMC32988.1"/>
    <property type="molecule type" value="Genomic_DNA"/>
</dbReference>
<keyword evidence="9 10" id="KW-0119">Carbohydrate metabolism</keyword>
<protein>
    <recommendedName>
        <fullName evidence="5 10">Phosphoglycolate phosphatase</fullName>
        <shortName evidence="10">PGP</shortName>
        <shortName evidence="10">PGPase</shortName>
        <ecNumber evidence="5 10">3.1.3.18</ecNumber>
    </recommendedName>
</protein>
<dbReference type="InterPro" id="IPR006439">
    <property type="entry name" value="HAD-SF_hydro_IA"/>
</dbReference>
<keyword evidence="7 10" id="KW-0378">Hydrolase</keyword>
<gene>
    <name evidence="11" type="primary">gph</name>
    <name evidence="11" type="ORF">C9E81_18345</name>
</gene>
<dbReference type="InterPro" id="IPR050155">
    <property type="entry name" value="HAD-like_hydrolase_sf"/>
</dbReference>
<evidence type="ECO:0000256" key="3">
    <source>
        <dbReference type="ARBA" id="ARBA00004818"/>
    </source>
</evidence>
<dbReference type="UniPathway" id="UPA00865">
    <property type="reaction ID" value="UER00834"/>
</dbReference>
<feature type="binding site" evidence="10">
    <location>
        <position position="15"/>
    </location>
    <ligand>
        <name>Mg(2+)</name>
        <dbReference type="ChEBI" id="CHEBI:18420"/>
    </ligand>
</feature>
<sequence>MNVCMAPCPVVFDLDGTLIDSAPDIHACVNAVLREFHVPPLTLDQVRSFIGGGVELLWKKIVAATHTDPGKQQDMLAAFMARYHTATSLTRLFPNVEETLGILADRGHPLGICTNKPLRPTEAILDHFGIRALFGHIIGGDSLAEKKPDPAPLRAALAGLGAHPEAPQAVFVGDSEFDAACAAAVPVPFVIYSHGYRQTPIDQLPHLAAFDDFTALLGLIETASVSA</sequence>
<evidence type="ECO:0000256" key="6">
    <source>
        <dbReference type="ARBA" id="ARBA00022723"/>
    </source>
</evidence>
<dbReference type="SUPFAM" id="SSF56784">
    <property type="entry name" value="HAD-like"/>
    <property type="match status" value="1"/>
</dbReference>
<dbReference type="InterPro" id="IPR023214">
    <property type="entry name" value="HAD_sf"/>
</dbReference>
<dbReference type="OrthoDB" id="9793014at2"/>
<evidence type="ECO:0000256" key="10">
    <source>
        <dbReference type="HAMAP-Rule" id="MF_00495"/>
    </source>
</evidence>
<dbReference type="Gene3D" id="1.10.150.240">
    <property type="entry name" value="Putative phosphatase, domain 2"/>
    <property type="match status" value="1"/>
</dbReference>
<dbReference type="HAMAP" id="MF_00495">
    <property type="entry name" value="GPH_hydrolase_bact"/>
    <property type="match status" value="1"/>
</dbReference>
<feature type="binding site" evidence="10">
    <location>
        <position position="13"/>
    </location>
    <ligand>
        <name>Mg(2+)</name>
        <dbReference type="ChEBI" id="CHEBI:18420"/>
    </ligand>
</feature>
<comment type="function">
    <text evidence="10">Specifically catalyzes the dephosphorylation of 2-phosphoglycolate. Is involved in the dissimilation of the intracellular 2-phosphoglycolate formed during the DNA repair of 3'-phosphoglycolate ends, a major class of DNA lesions induced by oxidative stress.</text>
</comment>
<dbReference type="EC" id="3.1.3.18" evidence="5 10"/>
<comment type="pathway">
    <text evidence="3 10">Organic acid metabolism; glycolate biosynthesis; glycolate from 2-phosphoglycolate: step 1/1.</text>
</comment>
<dbReference type="GO" id="GO:0008967">
    <property type="term" value="F:phosphoglycolate phosphatase activity"/>
    <property type="evidence" value="ECO:0007669"/>
    <property type="project" value="UniProtKB-UniRule"/>
</dbReference>
<comment type="caution">
    <text evidence="11">The sequence shown here is derived from an EMBL/GenBank/DDBJ whole genome shotgun (WGS) entry which is preliminary data.</text>
</comment>
<organism evidence="11 12">
    <name type="scientific">Paracoccus alkanivorans</name>
    <dbReference type="NCBI Taxonomy" id="2116655"/>
    <lineage>
        <taxon>Bacteria</taxon>
        <taxon>Pseudomonadati</taxon>
        <taxon>Pseudomonadota</taxon>
        <taxon>Alphaproteobacteria</taxon>
        <taxon>Rhodobacterales</taxon>
        <taxon>Paracoccaceae</taxon>
        <taxon>Paracoccus</taxon>
    </lineage>
</organism>
<dbReference type="InterPro" id="IPR037512">
    <property type="entry name" value="PGPase_prok"/>
</dbReference>
<dbReference type="SFLD" id="SFLDG01129">
    <property type="entry name" value="C1.5:_HAD__Beta-PGM__Phosphata"/>
    <property type="match status" value="1"/>
</dbReference>
<evidence type="ECO:0000313" key="12">
    <source>
        <dbReference type="Proteomes" id="UP000273516"/>
    </source>
</evidence>
<evidence type="ECO:0000256" key="1">
    <source>
        <dbReference type="ARBA" id="ARBA00000830"/>
    </source>
</evidence>
<evidence type="ECO:0000313" key="11">
    <source>
        <dbReference type="EMBL" id="RMC32988.1"/>
    </source>
</evidence>
<dbReference type="InterPro" id="IPR041492">
    <property type="entry name" value="HAD_2"/>
</dbReference>
<comment type="catalytic activity">
    <reaction evidence="1 10">
        <text>2-phosphoglycolate + H2O = glycolate + phosphate</text>
        <dbReference type="Rhea" id="RHEA:14369"/>
        <dbReference type="ChEBI" id="CHEBI:15377"/>
        <dbReference type="ChEBI" id="CHEBI:29805"/>
        <dbReference type="ChEBI" id="CHEBI:43474"/>
        <dbReference type="ChEBI" id="CHEBI:58033"/>
        <dbReference type="EC" id="3.1.3.18"/>
    </reaction>
</comment>
<dbReference type="GO" id="GO:0046872">
    <property type="term" value="F:metal ion binding"/>
    <property type="evidence" value="ECO:0007669"/>
    <property type="project" value="UniProtKB-KW"/>
</dbReference>
<dbReference type="GO" id="GO:0046295">
    <property type="term" value="P:glycolate biosynthetic process"/>
    <property type="evidence" value="ECO:0007669"/>
    <property type="project" value="UniProtKB-UniRule"/>
</dbReference>
<dbReference type="InterPro" id="IPR036412">
    <property type="entry name" value="HAD-like_sf"/>
</dbReference>
<dbReference type="AlphaFoldDB" id="A0A3M0M5C6"/>
<feature type="active site" description="Nucleophile" evidence="10">
    <location>
        <position position="13"/>
    </location>
</feature>
<dbReference type="Pfam" id="PF13419">
    <property type="entry name" value="HAD_2"/>
    <property type="match status" value="1"/>
</dbReference>
<dbReference type="RefSeq" id="WP_122113799.1">
    <property type="nucleotide sequence ID" value="NZ_QOKZ01000008.1"/>
</dbReference>
<evidence type="ECO:0000256" key="5">
    <source>
        <dbReference type="ARBA" id="ARBA00013078"/>
    </source>
</evidence>
<name>A0A3M0M5C6_9RHOB</name>
<evidence type="ECO:0000256" key="2">
    <source>
        <dbReference type="ARBA" id="ARBA00001946"/>
    </source>
</evidence>
<feature type="binding site" evidence="10">
    <location>
        <position position="174"/>
    </location>
    <ligand>
        <name>Mg(2+)</name>
        <dbReference type="ChEBI" id="CHEBI:18420"/>
    </ligand>
</feature>
<dbReference type="PANTHER" id="PTHR43434">
    <property type="entry name" value="PHOSPHOGLYCOLATE PHOSPHATASE"/>
    <property type="match status" value="1"/>
</dbReference>
<dbReference type="NCBIfam" id="TIGR01549">
    <property type="entry name" value="HAD-SF-IA-v1"/>
    <property type="match status" value="1"/>
</dbReference>
<dbReference type="PRINTS" id="PR00413">
    <property type="entry name" value="HADHALOGNASE"/>
</dbReference>
<dbReference type="GO" id="GO:0005975">
    <property type="term" value="P:carbohydrate metabolic process"/>
    <property type="evidence" value="ECO:0007669"/>
    <property type="project" value="InterPro"/>
</dbReference>
<dbReference type="GO" id="GO:0006281">
    <property type="term" value="P:DNA repair"/>
    <property type="evidence" value="ECO:0007669"/>
    <property type="project" value="TreeGrafter"/>
</dbReference>
<comment type="similarity">
    <text evidence="4 10">Belongs to the HAD-like hydrolase superfamily. CbbY/CbbZ/Gph/YieH family.</text>
</comment>
<keyword evidence="8 10" id="KW-0460">Magnesium</keyword>
<dbReference type="NCBIfam" id="TIGR01449">
    <property type="entry name" value="PGP_bact"/>
    <property type="match status" value="1"/>
</dbReference>
<evidence type="ECO:0000256" key="7">
    <source>
        <dbReference type="ARBA" id="ARBA00022801"/>
    </source>
</evidence>
<dbReference type="SFLD" id="SFLDS00003">
    <property type="entry name" value="Haloacid_Dehalogenase"/>
    <property type="match status" value="1"/>
</dbReference>
<evidence type="ECO:0000256" key="8">
    <source>
        <dbReference type="ARBA" id="ARBA00022842"/>
    </source>
</evidence>
<dbReference type="InterPro" id="IPR023198">
    <property type="entry name" value="PGP-like_dom2"/>
</dbReference>
<dbReference type="Gene3D" id="3.40.50.1000">
    <property type="entry name" value="HAD superfamily/HAD-like"/>
    <property type="match status" value="1"/>
</dbReference>
<dbReference type="GO" id="GO:0005829">
    <property type="term" value="C:cytosol"/>
    <property type="evidence" value="ECO:0007669"/>
    <property type="project" value="TreeGrafter"/>
</dbReference>
<keyword evidence="6 10" id="KW-0479">Metal-binding</keyword>
<keyword evidence="12" id="KW-1185">Reference proteome</keyword>
<dbReference type="Proteomes" id="UP000273516">
    <property type="component" value="Unassembled WGS sequence"/>
</dbReference>
<reference evidence="11 12" key="1">
    <citation type="submission" date="2018-07" db="EMBL/GenBank/DDBJ databases">
        <authorList>
            <person name="Zhang Y."/>
            <person name="Wang L."/>
            <person name="Ma S."/>
        </authorList>
    </citation>
    <scope>NUCLEOTIDE SEQUENCE [LARGE SCALE GENOMIC DNA]</scope>
    <source>
        <strain evidence="11 12">4-2</strain>
    </source>
</reference>
<comment type="cofactor">
    <cofactor evidence="2 10">
        <name>Mg(2+)</name>
        <dbReference type="ChEBI" id="CHEBI:18420"/>
    </cofactor>
</comment>
<accession>A0A3M0M5C6</accession>
<dbReference type="PANTHER" id="PTHR43434:SF1">
    <property type="entry name" value="PHOSPHOGLYCOLATE PHOSPHATASE"/>
    <property type="match status" value="1"/>
</dbReference>
<evidence type="ECO:0000256" key="9">
    <source>
        <dbReference type="ARBA" id="ARBA00023277"/>
    </source>
</evidence>
<evidence type="ECO:0000256" key="4">
    <source>
        <dbReference type="ARBA" id="ARBA00006171"/>
    </source>
</evidence>